<keyword evidence="1" id="KW-0732">Signal</keyword>
<feature type="chain" id="PRO_5038492203" evidence="1">
    <location>
        <begin position="19"/>
        <end position="62"/>
    </location>
</feature>
<dbReference type="EMBL" id="JAIWYP010000009">
    <property type="protein sequence ID" value="KAH3776316.1"/>
    <property type="molecule type" value="Genomic_DNA"/>
</dbReference>
<proteinExistence type="predicted"/>
<protein>
    <submittedName>
        <fullName evidence="2">Uncharacterized protein</fullName>
    </submittedName>
</protein>
<reference evidence="2" key="2">
    <citation type="submission" date="2020-11" db="EMBL/GenBank/DDBJ databases">
        <authorList>
            <person name="McCartney M.A."/>
            <person name="Auch B."/>
            <person name="Kono T."/>
            <person name="Mallez S."/>
            <person name="Becker A."/>
            <person name="Gohl D.M."/>
            <person name="Silverstein K.A.T."/>
            <person name="Koren S."/>
            <person name="Bechman K.B."/>
            <person name="Herman A."/>
            <person name="Abrahante J.E."/>
            <person name="Garbe J."/>
        </authorList>
    </citation>
    <scope>NUCLEOTIDE SEQUENCE</scope>
    <source>
        <strain evidence="2">Duluth1</strain>
        <tissue evidence="2">Whole animal</tissue>
    </source>
</reference>
<dbReference type="Proteomes" id="UP000828390">
    <property type="component" value="Unassembled WGS sequence"/>
</dbReference>
<keyword evidence="3" id="KW-1185">Reference proteome</keyword>
<organism evidence="2 3">
    <name type="scientific">Dreissena polymorpha</name>
    <name type="common">Zebra mussel</name>
    <name type="synonym">Mytilus polymorpha</name>
    <dbReference type="NCBI Taxonomy" id="45954"/>
    <lineage>
        <taxon>Eukaryota</taxon>
        <taxon>Metazoa</taxon>
        <taxon>Spiralia</taxon>
        <taxon>Lophotrochozoa</taxon>
        <taxon>Mollusca</taxon>
        <taxon>Bivalvia</taxon>
        <taxon>Autobranchia</taxon>
        <taxon>Heteroconchia</taxon>
        <taxon>Euheterodonta</taxon>
        <taxon>Imparidentia</taxon>
        <taxon>Neoheterodontei</taxon>
        <taxon>Myida</taxon>
        <taxon>Dreissenoidea</taxon>
        <taxon>Dreissenidae</taxon>
        <taxon>Dreissena</taxon>
    </lineage>
</organism>
<comment type="caution">
    <text evidence="2">The sequence shown here is derived from an EMBL/GenBank/DDBJ whole genome shotgun (WGS) entry which is preliminary data.</text>
</comment>
<dbReference type="AlphaFoldDB" id="A0A9D4II25"/>
<evidence type="ECO:0000313" key="2">
    <source>
        <dbReference type="EMBL" id="KAH3776316.1"/>
    </source>
</evidence>
<reference evidence="2" key="1">
    <citation type="journal article" date="2019" name="bioRxiv">
        <title>The Genome of the Zebra Mussel, Dreissena polymorpha: A Resource for Invasive Species Research.</title>
        <authorList>
            <person name="McCartney M.A."/>
            <person name="Auch B."/>
            <person name="Kono T."/>
            <person name="Mallez S."/>
            <person name="Zhang Y."/>
            <person name="Obille A."/>
            <person name="Becker A."/>
            <person name="Abrahante J.E."/>
            <person name="Garbe J."/>
            <person name="Badalamenti J.P."/>
            <person name="Herman A."/>
            <person name="Mangelson H."/>
            <person name="Liachko I."/>
            <person name="Sullivan S."/>
            <person name="Sone E.D."/>
            <person name="Koren S."/>
            <person name="Silverstein K.A.T."/>
            <person name="Beckman K.B."/>
            <person name="Gohl D.M."/>
        </authorList>
    </citation>
    <scope>NUCLEOTIDE SEQUENCE</scope>
    <source>
        <strain evidence="2">Duluth1</strain>
        <tissue evidence="2">Whole animal</tissue>
    </source>
</reference>
<accession>A0A9D4II25</accession>
<gene>
    <name evidence="2" type="ORF">DPMN_177738</name>
</gene>
<evidence type="ECO:0000313" key="3">
    <source>
        <dbReference type="Proteomes" id="UP000828390"/>
    </source>
</evidence>
<sequence>MWMKMFGLMMLGHMCGQGGLHYIMMQLCIQQHINLSERMLMLSNDVEKNPGPVLYDKLYIVY</sequence>
<name>A0A9D4II25_DREPO</name>
<feature type="signal peptide" evidence="1">
    <location>
        <begin position="1"/>
        <end position="18"/>
    </location>
</feature>
<evidence type="ECO:0000256" key="1">
    <source>
        <dbReference type="SAM" id="SignalP"/>
    </source>
</evidence>